<dbReference type="GO" id="GO:0000287">
    <property type="term" value="F:magnesium ion binding"/>
    <property type="evidence" value="ECO:0007669"/>
    <property type="project" value="TreeGrafter"/>
</dbReference>
<accession>A0A1X6PKM1</accession>
<dbReference type="PROSITE" id="PS00165">
    <property type="entry name" value="DEHYDRATASE_SER_THR"/>
    <property type="match status" value="1"/>
</dbReference>
<dbReference type="GO" id="GO:0070179">
    <property type="term" value="P:D-serine biosynthetic process"/>
    <property type="evidence" value="ECO:0007669"/>
    <property type="project" value="TreeGrafter"/>
</dbReference>
<feature type="compositionally biased region" description="Low complexity" evidence="8">
    <location>
        <begin position="85"/>
        <end position="101"/>
    </location>
</feature>
<dbReference type="GO" id="GO:0030170">
    <property type="term" value="F:pyridoxal phosphate binding"/>
    <property type="evidence" value="ECO:0007669"/>
    <property type="project" value="InterPro"/>
</dbReference>
<evidence type="ECO:0000259" key="9">
    <source>
        <dbReference type="Pfam" id="PF00291"/>
    </source>
</evidence>
<gene>
    <name evidence="10" type="ORF">BU14_0021s0012</name>
</gene>
<dbReference type="Gene3D" id="3.40.50.1100">
    <property type="match status" value="4"/>
</dbReference>
<dbReference type="GO" id="GO:0005524">
    <property type="term" value="F:ATP binding"/>
    <property type="evidence" value="ECO:0007669"/>
    <property type="project" value="TreeGrafter"/>
</dbReference>
<dbReference type="EMBL" id="KV918762">
    <property type="protein sequence ID" value="OSX81407.1"/>
    <property type="molecule type" value="Genomic_DNA"/>
</dbReference>
<keyword evidence="11" id="KW-1185">Reference proteome</keyword>
<proteinExistence type="inferred from homology"/>
<dbReference type="GO" id="GO:0030378">
    <property type="term" value="F:serine racemase activity"/>
    <property type="evidence" value="ECO:0007669"/>
    <property type="project" value="TreeGrafter"/>
</dbReference>
<dbReference type="Proteomes" id="UP000218209">
    <property type="component" value="Unassembled WGS sequence"/>
</dbReference>
<dbReference type="InterPro" id="IPR036052">
    <property type="entry name" value="TrpB-like_PALP_sf"/>
</dbReference>
<dbReference type="OrthoDB" id="4418812at2759"/>
<organism evidence="10 11">
    <name type="scientific">Porphyra umbilicalis</name>
    <name type="common">Purple laver</name>
    <name type="synonym">Red alga</name>
    <dbReference type="NCBI Taxonomy" id="2786"/>
    <lineage>
        <taxon>Eukaryota</taxon>
        <taxon>Rhodophyta</taxon>
        <taxon>Bangiophyceae</taxon>
        <taxon>Bangiales</taxon>
        <taxon>Bangiaceae</taxon>
        <taxon>Porphyra</taxon>
    </lineage>
</organism>
<dbReference type="GO" id="GO:0018114">
    <property type="term" value="F:threonine racemase activity"/>
    <property type="evidence" value="ECO:0007669"/>
    <property type="project" value="TreeGrafter"/>
</dbReference>
<comment type="cofactor">
    <cofactor evidence="3">
        <name>Mn(2+)</name>
        <dbReference type="ChEBI" id="CHEBI:29035"/>
    </cofactor>
</comment>
<dbReference type="InterPro" id="IPR000634">
    <property type="entry name" value="Ser/Thr_deHydtase_PyrdxlP-BS"/>
</dbReference>
<evidence type="ECO:0000313" key="10">
    <source>
        <dbReference type="EMBL" id="OSX81407.1"/>
    </source>
</evidence>
<sequence length="443" mass="43502">MADVPPVVTLADVEAAAARLDGVAHVTPLLTCLSLDVALSGGTTHFYFKAEALQRTGSFKFRGAYNAVAALLERLEGVPPPAAAPTPAAALVSAPPADPVMDGGGDGGGRDGGLPGYGEASSDAERAAPAVTTSPPPRWSAAAAPGARGYLTFLSHSSGNHGQAVAAAAAAVGARAHIVVPAASAAVKRAAIKAYGGTITTCAAGMVARRAAVARLLHPPAVAAAASAVSSADALPIAVAAAAGSPSPPLPELRVLVDPHNSADVIAGHGTLALELLAQAPTPLDALIVPVGSGSMLAGVAAVVRSAAATPAGRPVRLFGAQPAVAAAAAASLAAGRRVANDPVGAATTVADGLRADLCAAGWAALARGDVEEVLLVGEPDIGGWMRVVWERLKVMIEPSAAVGVAAAAGERFGRLGMRHVGVVLCGGNVDLGAPLPWQRGGI</sequence>
<comment type="cofactor">
    <cofactor evidence="2">
        <name>pyridoxal 5'-phosphate</name>
        <dbReference type="ChEBI" id="CHEBI:597326"/>
    </cofactor>
</comment>
<evidence type="ECO:0000256" key="3">
    <source>
        <dbReference type="ARBA" id="ARBA00001936"/>
    </source>
</evidence>
<dbReference type="Pfam" id="PF00291">
    <property type="entry name" value="PALP"/>
    <property type="match status" value="1"/>
</dbReference>
<keyword evidence="6" id="KW-0460">Magnesium</keyword>
<dbReference type="SUPFAM" id="SSF53686">
    <property type="entry name" value="Tryptophan synthase beta subunit-like PLP-dependent enzymes"/>
    <property type="match status" value="1"/>
</dbReference>
<dbReference type="PANTHER" id="PTHR43050">
    <property type="entry name" value="SERINE / THREONINE RACEMASE FAMILY MEMBER"/>
    <property type="match status" value="1"/>
</dbReference>
<dbReference type="GO" id="GO:0003941">
    <property type="term" value="F:L-serine ammonia-lyase activity"/>
    <property type="evidence" value="ECO:0007669"/>
    <property type="project" value="TreeGrafter"/>
</dbReference>
<keyword evidence="7" id="KW-0663">Pyridoxal phosphate</keyword>
<name>A0A1X6PKM1_PORUM</name>
<comment type="cofactor">
    <cofactor evidence="1">
        <name>Ca(2+)</name>
        <dbReference type="ChEBI" id="CHEBI:29108"/>
    </cofactor>
</comment>
<evidence type="ECO:0000256" key="1">
    <source>
        <dbReference type="ARBA" id="ARBA00001913"/>
    </source>
</evidence>
<dbReference type="PANTHER" id="PTHR43050:SF1">
    <property type="entry name" value="SERINE RACEMASE"/>
    <property type="match status" value="1"/>
</dbReference>
<evidence type="ECO:0000256" key="5">
    <source>
        <dbReference type="ARBA" id="ARBA00010869"/>
    </source>
</evidence>
<comment type="similarity">
    <text evidence="5">Belongs to the serine/threonine dehydratase family.</text>
</comment>
<evidence type="ECO:0000313" key="11">
    <source>
        <dbReference type="Proteomes" id="UP000218209"/>
    </source>
</evidence>
<feature type="compositionally biased region" description="Gly residues" evidence="8">
    <location>
        <begin position="102"/>
        <end position="116"/>
    </location>
</feature>
<protein>
    <recommendedName>
        <fullName evidence="9">Tryptophan synthase beta chain-like PALP domain-containing protein</fullName>
    </recommendedName>
</protein>
<evidence type="ECO:0000256" key="2">
    <source>
        <dbReference type="ARBA" id="ARBA00001933"/>
    </source>
</evidence>
<evidence type="ECO:0000256" key="7">
    <source>
        <dbReference type="ARBA" id="ARBA00022898"/>
    </source>
</evidence>
<dbReference type="AlphaFoldDB" id="A0A1X6PKM1"/>
<feature type="region of interest" description="Disordered" evidence="8">
    <location>
        <begin position="82"/>
        <end position="139"/>
    </location>
</feature>
<comment type="cofactor">
    <cofactor evidence="4">
        <name>Mg(2+)</name>
        <dbReference type="ChEBI" id="CHEBI:18420"/>
    </cofactor>
</comment>
<feature type="domain" description="Tryptophan synthase beta chain-like PALP" evidence="9">
    <location>
        <begin position="146"/>
        <end position="427"/>
    </location>
</feature>
<dbReference type="InterPro" id="IPR001926">
    <property type="entry name" value="TrpB-like_PALP"/>
</dbReference>
<reference evidence="10 11" key="1">
    <citation type="submission" date="2017-03" db="EMBL/GenBank/DDBJ databases">
        <title>WGS assembly of Porphyra umbilicalis.</title>
        <authorList>
            <person name="Brawley S.H."/>
            <person name="Blouin N.A."/>
            <person name="Ficko-Blean E."/>
            <person name="Wheeler G.L."/>
            <person name="Lohr M."/>
            <person name="Goodson H.V."/>
            <person name="Jenkins J.W."/>
            <person name="Blaby-Haas C.E."/>
            <person name="Helliwell K.E."/>
            <person name="Chan C."/>
            <person name="Marriage T."/>
            <person name="Bhattacharya D."/>
            <person name="Klein A.S."/>
            <person name="Badis Y."/>
            <person name="Brodie J."/>
            <person name="Cao Y."/>
            <person name="Collen J."/>
            <person name="Dittami S.M."/>
            <person name="Gachon C.M."/>
            <person name="Green B.R."/>
            <person name="Karpowicz S."/>
            <person name="Kim J.W."/>
            <person name="Kudahl U."/>
            <person name="Lin S."/>
            <person name="Michel G."/>
            <person name="Mittag M."/>
            <person name="Olson B.J."/>
            <person name="Pangilinan J."/>
            <person name="Peng Y."/>
            <person name="Qiu H."/>
            <person name="Shu S."/>
            <person name="Singer J.T."/>
            <person name="Smith A.G."/>
            <person name="Sprecher B.N."/>
            <person name="Wagner V."/>
            <person name="Wang W."/>
            <person name="Wang Z.-Y."/>
            <person name="Yan J."/>
            <person name="Yarish C."/>
            <person name="Zoeuner-Riek S."/>
            <person name="Zhuang Y."/>
            <person name="Zou Y."/>
            <person name="Lindquist E.A."/>
            <person name="Grimwood J."/>
            <person name="Barry K."/>
            <person name="Rokhsar D.S."/>
            <person name="Schmutz J."/>
            <person name="Stiller J.W."/>
            <person name="Grossman A.R."/>
            <person name="Prochnik S.E."/>
        </authorList>
    </citation>
    <scope>NUCLEOTIDE SEQUENCE [LARGE SCALE GENOMIC DNA]</scope>
    <source>
        <strain evidence="10">4086291</strain>
    </source>
</reference>
<evidence type="ECO:0000256" key="8">
    <source>
        <dbReference type="SAM" id="MobiDB-lite"/>
    </source>
</evidence>
<evidence type="ECO:0000256" key="4">
    <source>
        <dbReference type="ARBA" id="ARBA00001946"/>
    </source>
</evidence>
<evidence type="ECO:0000256" key="6">
    <source>
        <dbReference type="ARBA" id="ARBA00022842"/>
    </source>
</evidence>